<keyword evidence="3" id="KW-1185">Reference proteome</keyword>
<dbReference type="RefSeq" id="WP_274374202.1">
    <property type="nucleotide sequence ID" value="NZ_CP072943.1"/>
</dbReference>
<dbReference type="Pfam" id="PF04025">
    <property type="entry name" value="RemA-like"/>
    <property type="match status" value="1"/>
</dbReference>
<protein>
    <recommendedName>
        <fullName evidence="1">Putative regulatory protein KAR29_03215</fullName>
    </recommendedName>
</protein>
<dbReference type="Proteomes" id="UP000671879">
    <property type="component" value="Chromosome"/>
</dbReference>
<gene>
    <name evidence="2" type="ORF">KAR29_03215</name>
</gene>
<evidence type="ECO:0000313" key="3">
    <source>
        <dbReference type="Proteomes" id="UP000671879"/>
    </source>
</evidence>
<dbReference type="EMBL" id="CP072943">
    <property type="protein sequence ID" value="QTX32937.1"/>
    <property type="molecule type" value="Genomic_DNA"/>
</dbReference>
<accession>A0A9Q7F092</accession>
<dbReference type="PANTHER" id="PTHR38449:SF1">
    <property type="entry name" value="REGULATORY PROTEIN SSL2874-RELATED"/>
    <property type="match status" value="1"/>
</dbReference>
<organism evidence="2 3">
    <name type="scientific">Aminithiophilus ramosus</name>
    <dbReference type="NCBI Taxonomy" id="3029084"/>
    <lineage>
        <taxon>Bacteria</taxon>
        <taxon>Thermotogati</taxon>
        <taxon>Synergistota</taxon>
        <taxon>Synergistia</taxon>
        <taxon>Synergistales</taxon>
        <taxon>Aminithiophilaceae</taxon>
        <taxon>Aminithiophilus</taxon>
    </lineage>
</organism>
<name>A0A9Q7F092_9BACT</name>
<dbReference type="AlphaFoldDB" id="A0A9Q7F092"/>
<dbReference type="PANTHER" id="PTHR38449">
    <property type="entry name" value="REGULATORY PROTEIN TM_1690-RELATED"/>
    <property type="match status" value="1"/>
</dbReference>
<dbReference type="NCBIfam" id="NF003315">
    <property type="entry name" value="PRK04323.1"/>
    <property type="match status" value="1"/>
</dbReference>
<dbReference type="HAMAP" id="MF_01503">
    <property type="entry name" value="RemA"/>
    <property type="match status" value="1"/>
</dbReference>
<reference evidence="3" key="1">
    <citation type="submission" date="2021-04" db="EMBL/GenBank/DDBJ databases">
        <title>A novel Synergistetes isolate from a pyrite-forming mixed culture.</title>
        <authorList>
            <person name="Bunk B."/>
            <person name="Sproer C."/>
            <person name="Spring S."/>
            <person name="Pester M."/>
        </authorList>
    </citation>
    <scope>NUCLEOTIDE SEQUENCE [LARGE SCALE GENOMIC DNA]</scope>
    <source>
        <strain evidence="3">J.5.4.2-T.3.5.2</strain>
    </source>
</reference>
<evidence type="ECO:0000256" key="1">
    <source>
        <dbReference type="HAMAP-Rule" id="MF_01503"/>
    </source>
</evidence>
<evidence type="ECO:0000313" key="2">
    <source>
        <dbReference type="EMBL" id="QTX32937.1"/>
    </source>
</evidence>
<proteinExistence type="inferred from homology"/>
<dbReference type="KEGG" id="aram:KAR29_03215"/>
<dbReference type="InterPro" id="IPR007169">
    <property type="entry name" value="RemA-like"/>
</dbReference>
<sequence length="84" mass="9138">MTGRLVHIGFGNMVVADRIVAIISPASAPIKRLKEEARDSGKLVDATQGRKTRAILITDSDHLILSAVQPETVAHRYEGSDDEE</sequence>
<comment type="similarity">
    <text evidence="1">Belongs to the RemA family.</text>
</comment>